<gene>
    <name evidence="2" type="ORF">U9M48_006805</name>
</gene>
<sequence length="206" mass="23127">MGSVKEDKKMKKKAGSKEGKMVTVKEEKAKKERKVYELPGQKHDPPPERDPLRIFYESLYDQVPTSDMAATWLMEWGLLPLDVAKNVFEKKQGQKLKSPVKTIVARRKPASPTSKSPSSSAKKKPAVAAKNAGKQTSQKKRKARDDSDDDDDDDDDEDFMEPKPAVAANNAGKQTSQKKRKARDDSDDDDDDDFMEPKSKTKRSKA</sequence>
<reference evidence="2 3" key="1">
    <citation type="submission" date="2024-02" db="EMBL/GenBank/DDBJ databases">
        <title>High-quality chromosome-scale genome assembly of Pensacola bahiagrass (Paspalum notatum Flugge var. saurae).</title>
        <authorList>
            <person name="Vega J.M."/>
            <person name="Podio M."/>
            <person name="Orjuela J."/>
            <person name="Siena L.A."/>
            <person name="Pessino S.C."/>
            <person name="Combes M.C."/>
            <person name="Mariac C."/>
            <person name="Albertini E."/>
            <person name="Pupilli F."/>
            <person name="Ortiz J.P.A."/>
            <person name="Leblanc O."/>
        </authorList>
    </citation>
    <scope>NUCLEOTIDE SEQUENCE [LARGE SCALE GENOMIC DNA]</scope>
    <source>
        <strain evidence="2">R1</strain>
        <tissue evidence="2">Leaf</tissue>
    </source>
</reference>
<keyword evidence="3" id="KW-1185">Reference proteome</keyword>
<dbReference type="PANTHER" id="PTHR33828:SF2">
    <property type="entry name" value="NUCLEOLIN"/>
    <property type="match status" value="1"/>
</dbReference>
<evidence type="ECO:0000256" key="1">
    <source>
        <dbReference type="SAM" id="MobiDB-lite"/>
    </source>
</evidence>
<feature type="compositionally biased region" description="Acidic residues" evidence="1">
    <location>
        <begin position="146"/>
        <end position="159"/>
    </location>
</feature>
<dbReference type="AlphaFoldDB" id="A0AAQ3PT22"/>
<evidence type="ECO:0000313" key="2">
    <source>
        <dbReference type="EMBL" id="WVZ56240.1"/>
    </source>
</evidence>
<feature type="region of interest" description="Disordered" evidence="1">
    <location>
        <begin position="1"/>
        <end position="51"/>
    </location>
</feature>
<dbReference type="PANTHER" id="PTHR33828">
    <property type="entry name" value="OS05G0596200 PROTEIN"/>
    <property type="match status" value="1"/>
</dbReference>
<dbReference type="Proteomes" id="UP001341281">
    <property type="component" value="Chromosome 02"/>
</dbReference>
<feature type="region of interest" description="Disordered" evidence="1">
    <location>
        <begin position="90"/>
        <end position="206"/>
    </location>
</feature>
<feature type="compositionally biased region" description="Acidic residues" evidence="1">
    <location>
        <begin position="185"/>
        <end position="194"/>
    </location>
</feature>
<proteinExistence type="predicted"/>
<name>A0AAQ3PT22_PASNO</name>
<dbReference type="EMBL" id="CP144746">
    <property type="protein sequence ID" value="WVZ56240.1"/>
    <property type="molecule type" value="Genomic_DNA"/>
</dbReference>
<protein>
    <submittedName>
        <fullName evidence="2">Uncharacterized protein</fullName>
    </submittedName>
</protein>
<feature type="compositionally biased region" description="Low complexity" evidence="1">
    <location>
        <begin position="110"/>
        <end position="132"/>
    </location>
</feature>
<organism evidence="2 3">
    <name type="scientific">Paspalum notatum var. saurae</name>
    <dbReference type="NCBI Taxonomy" id="547442"/>
    <lineage>
        <taxon>Eukaryota</taxon>
        <taxon>Viridiplantae</taxon>
        <taxon>Streptophyta</taxon>
        <taxon>Embryophyta</taxon>
        <taxon>Tracheophyta</taxon>
        <taxon>Spermatophyta</taxon>
        <taxon>Magnoliopsida</taxon>
        <taxon>Liliopsida</taxon>
        <taxon>Poales</taxon>
        <taxon>Poaceae</taxon>
        <taxon>PACMAD clade</taxon>
        <taxon>Panicoideae</taxon>
        <taxon>Andropogonodae</taxon>
        <taxon>Paspaleae</taxon>
        <taxon>Paspalinae</taxon>
        <taxon>Paspalum</taxon>
    </lineage>
</organism>
<evidence type="ECO:0000313" key="3">
    <source>
        <dbReference type="Proteomes" id="UP001341281"/>
    </source>
</evidence>
<accession>A0AAQ3PT22</accession>